<comment type="caution">
    <text evidence="6">The sequence shown here is derived from an EMBL/GenBank/DDBJ whole genome shotgun (WGS) entry which is preliminary data.</text>
</comment>
<dbReference type="SUPFAM" id="SSF50978">
    <property type="entry name" value="WD40 repeat-like"/>
    <property type="match status" value="1"/>
</dbReference>
<evidence type="ECO:0000256" key="1">
    <source>
        <dbReference type="ARBA" id="ARBA00004123"/>
    </source>
</evidence>
<dbReference type="PANTHER" id="PTHR44133">
    <property type="entry name" value="CLEAVAGE STIMULATION FACTOR SUBUNIT 1"/>
    <property type="match status" value="1"/>
</dbReference>
<evidence type="ECO:0000256" key="4">
    <source>
        <dbReference type="ARBA" id="ARBA00029851"/>
    </source>
</evidence>
<accession>A0A8J6B5B1</accession>
<dbReference type="InterPro" id="IPR036322">
    <property type="entry name" value="WD40_repeat_dom_sf"/>
</dbReference>
<dbReference type="PROSITE" id="PS50294">
    <property type="entry name" value="WD_REPEATS_REGION"/>
    <property type="match status" value="1"/>
</dbReference>
<dbReference type="InterPro" id="IPR015943">
    <property type="entry name" value="WD40/YVTN_repeat-like_dom_sf"/>
</dbReference>
<evidence type="ECO:0000256" key="2">
    <source>
        <dbReference type="ARBA" id="ARBA00022664"/>
    </source>
</evidence>
<dbReference type="InterPro" id="IPR044633">
    <property type="entry name" value="CstF1-like"/>
</dbReference>
<dbReference type="GO" id="GO:0005848">
    <property type="term" value="C:mRNA cleavage stimulating factor complex"/>
    <property type="evidence" value="ECO:0007669"/>
    <property type="project" value="InterPro"/>
</dbReference>
<name>A0A8J6B5B1_9EUKA</name>
<feature type="repeat" description="WD" evidence="5">
    <location>
        <begin position="57"/>
        <end position="98"/>
    </location>
</feature>
<keyword evidence="3" id="KW-0539">Nucleus</keyword>
<dbReference type="EMBL" id="JAHDYR010000025">
    <property type="protein sequence ID" value="KAG9393182.1"/>
    <property type="molecule type" value="Genomic_DNA"/>
</dbReference>
<keyword evidence="5" id="KW-0853">WD repeat</keyword>
<keyword evidence="2" id="KW-0507">mRNA processing</keyword>
<dbReference type="OrthoDB" id="538223at2759"/>
<dbReference type="GO" id="GO:0031124">
    <property type="term" value="P:mRNA 3'-end processing"/>
    <property type="evidence" value="ECO:0007669"/>
    <property type="project" value="InterPro"/>
</dbReference>
<dbReference type="Proteomes" id="UP000717585">
    <property type="component" value="Unassembled WGS sequence"/>
</dbReference>
<dbReference type="PANTHER" id="PTHR44133:SF2">
    <property type="entry name" value="CLEAVAGE STIMULATION FACTOR SUBUNIT 1"/>
    <property type="match status" value="1"/>
</dbReference>
<keyword evidence="7" id="KW-1185">Reference proteome</keyword>
<dbReference type="PROSITE" id="PS50082">
    <property type="entry name" value="WD_REPEATS_2"/>
    <property type="match status" value="1"/>
</dbReference>
<evidence type="ECO:0000256" key="3">
    <source>
        <dbReference type="ARBA" id="ARBA00023242"/>
    </source>
</evidence>
<organism evidence="6 7">
    <name type="scientific">Carpediemonas membranifera</name>
    <dbReference type="NCBI Taxonomy" id="201153"/>
    <lineage>
        <taxon>Eukaryota</taxon>
        <taxon>Metamonada</taxon>
        <taxon>Carpediemonas-like organisms</taxon>
        <taxon>Carpediemonas</taxon>
    </lineage>
</organism>
<proteinExistence type="predicted"/>
<evidence type="ECO:0000313" key="7">
    <source>
        <dbReference type="Proteomes" id="UP000717585"/>
    </source>
</evidence>
<dbReference type="Gene3D" id="2.130.10.10">
    <property type="entry name" value="YVTN repeat-like/Quinoprotein amine dehydrogenase"/>
    <property type="match status" value="2"/>
</dbReference>
<evidence type="ECO:0000256" key="5">
    <source>
        <dbReference type="PROSITE-ProRule" id="PRU00221"/>
    </source>
</evidence>
<dbReference type="Pfam" id="PF00400">
    <property type="entry name" value="WD40"/>
    <property type="match status" value="3"/>
</dbReference>
<dbReference type="GO" id="GO:0003723">
    <property type="term" value="F:RNA binding"/>
    <property type="evidence" value="ECO:0007669"/>
    <property type="project" value="TreeGrafter"/>
</dbReference>
<evidence type="ECO:0000313" key="6">
    <source>
        <dbReference type="EMBL" id="KAG9393182.1"/>
    </source>
</evidence>
<dbReference type="SMART" id="SM00320">
    <property type="entry name" value="WD40"/>
    <property type="match status" value="4"/>
</dbReference>
<sequence length="432" mass="46512">MIGNIGDRLEKLITKASEHAGGMLVADEAPPPADDPVIAPDRLQRLAPGVLDMHTSVGRHEENVLSMDFSPDGAYVATGSADFCVKILDASRAQRRQGAGDDGDSRRKVTLTSLYGANAPITALSFHPYAAVVATGCNSAVLPAANKVDNTIRLYQFLSNERRPITEIPVEKGVKQLAWHPRGGHLAAVIAQSPVVRLYDIKTGMAYAGKPKAGQDNDGSMAISVATHPATFAVGQSNGFVNLVDPTTMATHTAFKTSGRMVRGVQLSHDGTKLLVTSESAAKQVSRGGMHPTVVPVHIEMYDVRKLMQGEVTATPLRREHTTRGEQGHSVSDEDVNMFGDAFPIAQFGNNDKYVVYAKNDASAMSGKRRILSVLQHIAIDPSSGRVDDHVSQIPLYHTDQVAAMASSRVDPFVITGSHDNYIRFHVLEFDS</sequence>
<gene>
    <name evidence="6" type="ORF">J8273_3312</name>
</gene>
<protein>
    <recommendedName>
        <fullName evidence="4">Cleavage stimulation factor 50 kDa subunit</fullName>
    </recommendedName>
</protein>
<reference evidence="6" key="1">
    <citation type="submission" date="2021-05" db="EMBL/GenBank/DDBJ databases">
        <title>A free-living protist that lacks canonical eukaryotic 1 DNA replication and segregation systems.</title>
        <authorList>
            <person name="Salas-Leiva D.E."/>
            <person name="Tromer E.C."/>
            <person name="Curtis B.A."/>
            <person name="Jerlstrom-Hultqvist J."/>
            <person name="Kolisko M."/>
            <person name="Yi Z."/>
            <person name="Salas-Leiva J.S."/>
            <person name="Gallot-Lavallee L."/>
            <person name="Kops G.J.P.L."/>
            <person name="Archibald J.M."/>
            <person name="Simpson A.G.B."/>
            <person name="Roger A.J."/>
        </authorList>
    </citation>
    <scope>NUCLEOTIDE SEQUENCE</scope>
    <source>
        <strain evidence="6">BICM</strain>
    </source>
</reference>
<dbReference type="InterPro" id="IPR001680">
    <property type="entry name" value="WD40_rpt"/>
</dbReference>
<comment type="subcellular location">
    <subcellularLocation>
        <location evidence="1">Nucleus</location>
    </subcellularLocation>
</comment>
<dbReference type="AlphaFoldDB" id="A0A8J6B5B1"/>